<dbReference type="PROSITE" id="PS50082">
    <property type="entry name" value="WD_REPEATS_2"/>
    <property type="match status" value="6"/>
</dbReference>
<feature type="repeat" description="WD" evidence="3">
    <location>
        <begin position="239"/>
        <end position="280"/>
    </location>
</feature>
<dbReference type="GO" id="GO:0051015">
    <property type="term" value="F:actin filament binding"/>
    <property type="evidence" value="ECO:0007669"/>
    <property type="project" value="TreeGrafter"/>
</dbReference>
<evidence type="ECO:0000313" key="5">
    <source>
        <dbReference type="EMBL" id="KNE58011.1"/>
    </source>
</evidence>
<dbReference type="GO" id="GO:0030042">
    <property type="term" value="P:actin filament depolymerization"/>
    <property type="evidence" value="ECO:0007669"/>
    <property type="project" value="TreeGrafter"/>
</dbReference>
<dbReference type="CDD" id="cd00200">
    <property type="entry name" value="WD40"/>
    <property type="match status" value="1"/>
</dbReference>
<feature type="repeat" description="WD" evidence="3">
    <location>
        <begin position="194"/>
        <end position="235"/>
    </location>
</feature>
<reference evidence="5 6" key="1">
    <citation type="submission" date="2009-11" db="EMBL/GenBank/DDBJ databases">
        <title>Annotation of Allomyces macrogynus ATCC 38327.</title>
        <authorList>
            <consortium name="The Broad Institute Genome Sequencing Platform"/>
            <person name="Russ C."/>
            <person name="Cuomo C."/>
            <person name="Burger G."/>
            <person name="Gray M.W."/>
            <person name="Holland P.W.H."/>
            <person name="King N."/>
            <person name="Lang F.B.F."/>
            <person name="Roger A.J."/>
            <person name="Ruiz-Trillo I."/>
            <person name="Young S.K."/>
            <person name="Zeng Q."/>
            <person name="Gargeya S."/>
            <person name="Fitzgerald M."/>
            <person name="Haas B."/>
            <person name="Abouelleil A."/>
            <person name="Alvarado L."/>
            <person name="Arachchi H.M."/>
            <person name="Berlin A."/>
            <person name="Chapman S.B."/>
            <person name="Gearin G."/>
            <person name="Goldberg J."/>
            <person name="Griggs A."/>
            <person name="Gujja S."/>
            <person name="Hansen M."/>
            <person name="Heiman D."/>
            <person name="Howarth C."/>
            <person name="Larimer J."/>
            <person name="Lui A."/>
            <person name="MacDonald P.J.P."/>
            <person name="McCowen C."/>
            <person name="Montmayeur A."/>
            <person name="Murphy C."/>
            <person name="Neiman D."/>
            <person name="Pearson M."/>
            <person name="Priest M."/>
            <person name="Roberts A."/>
            <person name="Saif S."/>
            <person name="Shea T."/>
            <person name="Sisk P."/>
            <person name="Stolte C."/>
            <person name="Sykes S."/>
            <person name="Wortman J."/>
            <person name="Nusbaum C."/>
            <person name="Birren B."/>
        </authorList>
    </citation>
    <scope>NUCLEOTIDE SEQUENCE [LARGE SCALE GENOMIC DNA]</scope>
    <source>
        <strain evidence="5 6">ATCC 38327</strain>
    </source>
</reference>
<feature type="repeat" description="WD" evidence="3">
    <location>
        <begin position="63"/>
        <end position="104"/>
    </location>
</feature>
<reference evidence="6" key="2">
    <citation type="submission" date="2009-11" db="EMBL/GenBank/DDBJ databases">
        <title>The Genome Sequence of Allomyces macrogynus strain ATCC 38327.</title>
        <authorList>
            <consortium name="The Broad Institute Genome Sequencing Platform"/>
            <person name="Russ C."/>
            <person name="Cuomo C."/>
            <person name="Shea T."/>
            <person name="Young S.K."/>
            <person name="Zeng Q."/>
            <person name="Koehrsen M."/>
            <person name="Haas B."/>
            <person name="Borodovsky M."/>
            <person name="Guigo R."/>
            <person name="Alvarado L."/>
            <person name="Berlin A."/>
            <person name="Borenstein D."/>
            <person name="Chen Z."/>
            <person name="Engels R."/>
            <person name="Freedman E."/>
            <person name="Gellesch M."/>
            <person name="Goldberg J."/>
            <person name="Griggs A."/>
            <person name="Gujja S."/>
            <person name="Heiman D."/>
            <person name="Hepburn T."/>
            <person name="Howarth C."/>
            <person name="Jen D."/>
            <person name="Larson L."/>
            <person name="Lewis B."/>
            <person name="Mehta T."/>
            <person name="Park D."/>
            <person name="Pearson M."/>
            <person name="Roberts A."/>
            <person name="Saif S."/>
            <person name="Shenoy N."/>
            <person name="Sisk P."/>
            <person name="Stolte C."/>
            <person name="Sykes S."/>
            <person name="Walk T."/>
            <person name="White J."/>
            <person name="Yandava C."/>
            <person name="Burger G."/>
            <person name="Gray M.W."/>
            <person name="Holland P.W.H."/>
            <person name="King N."/>
            <person name="Lang F.B.F."/>
            <person name="Roger A.J."/>
            <person name="Ruiz-Trillo I."/>
            <person name="Lander E."/>
            <person name="Nusbaum C."/>
        </authorList>
    </citation>
    <scope>NUCLEOTIDE SEQUENCE [LARGE SCALE GENOMIC DNA]</scope>
    <source>
        <strain evidence="6">ATCC 38327</strain>
    </source>
</reference>
<feature type="repeat" description="WD" evidence="3">
    <location>
        <begin position="590"/>
        <end position="626"/>
    </location>
</feature>
<dbReference type="EMBL" id="GG745332">
    <property type="protein sequence ID" value="KNE58011.1"/>
    <property type="molecule type" value="Genomic_DNA"/>
</dbReference>
<evidence type="ECO:0000259" key="4">
    <source>
        <dbReference type="Pfam" id="PF12894"/>
    </source>
</evidence>
<dbReference type="PANTHER" id="PTHR19856">
    <property type="entry name" value="WD-REPEATCONTAINING PROTEIN WDR1"/>
    <property type="match status" value="1"/>
</dbReference>
<dbReference type="Gene3D" id="2.130.10.10">
    <property type="entry name" value="YVTN repeat-like/Quinoprotein amine dehydrogenase"/>
    <property type="match status" value="2"/>
</dbReference>
<dbReference type="eggNOG" id="KOG0318">
    <property type="taxonomic scope" value="Eukaryota"/>
</dbReference>
<dbReference type="InterPro" id="IPR024977">
    <property type="entry name" value="Apc4-like_WD40_dom"/>
</dbReference>
<proteinExistence type="predicted"/>
<evidence type="ECO:0000256" key="2">
    <source>
        <dbReference type="ARBA" id="ARBA00022737"/>
    </source>
</evidence>
<dbReference type="Pfam" id="PF00400">
    <property type="entry name" value="WD40"/>
    <property type="match status" value="5"/>
</dbReference>
<protein>
    <recommendedName>
        <fullName evidence="4">Anaphase-promoting complex subunit 4-like WD40 domain-containing protein</fullName>
    </recommendedName>
</protein>
<dbReference type="PANTHER" id="PTHR19856:SF0">
    <property type="entry name" value="WD REPEAT-CONTAINING PROTEIN 1"/>
    <property type="match status" value="1"/>
</dbReference>
<keyword evidence="6" id="KW-1185">Reference proteome</keyword>
<dbReference type="SUPFAM" id="SSF50978">
    <property type="entry name" value="WD40 repeat-like"/>
    <property type="match status" value="2"/>
</dbReference>
<dbReference type="GO" id="GO:0030864">
    <property type="term" value="C:cortical actin cytoskeleton"/>
    <property type="evidence" value="ECO:0007669"/>
    <property type="project" value="TreeGrafter"/>
</dbReference>
<dbReference type="AlphaFoldDB" id="A0A0L0S6J1"/>
<dbReference type="FunFam" id="2.130.10.10:FF:000102">
    <property type="entry name" value="Actin-interacting protein 1"/>
    <property type="match status" value="1"/>
</dbReference>
<dbReference type="OrthoDB" id="2306at2759"/>
<feature type="repeat" description="WD" evidence="3">
    <location>
        <begin position="550"/>
        <end position="581"/>
    </location>
</feature>
<keyword evidence="2" id="KW-0677">Repeat</keyword>
<dbReference type="OMA" id="FYQGPPF"/>
<dbReference type="InterPro" id="IPR001680">
    <property type="entry name" value="WD40_rpt"/>
</dbReference>
<dbReference type="VEuPathDB" id="FungiDB:AMAG_04838"/>
<evidence type="ECO:0000256" key="3">
    <source>
        <dbReference type="PROSITE-ProRule" id="PRU00221"/>
    </source>
</evidence>
<accession>A0A0L0S6J1</accession>
<dbReference type="Proteomes" id="UP000054350">
    <property type="component" value="Unassembled WGS sequence"/>
</dbReference>
<dbReference type="STRING" id="578462.A0A0L0S6J1"/>
<keyword evidence="1 3" id="KW-0853">WD repeat</keyword>
<feature type="domain" description="Anaphase-promoting complex subunit 4-like WD40" evidence="4">
    <location>
        <begin position="498"/>
        <end position="561"/>
    </location>
</feature>
<gene>
    <name evidence="5" type="ORF">AMAG_04838</name>
</gene>
<dbReference type="PROSITE" id="PS50294">
    <property type="entry name" value="WD_REPEATS_REGION"/>
    <property type="match status" value="5"/>
</dbReference>
<dbReference type="SMART" id="SM00320">
    <property type="entry name" value="WD40"/>
    <property type="match status" value="10"/>
</dbReference>
<organism evidence="5 6">
    <name type="scientific">Allomyces macrogynus (strain ATCC 38327)</name>
    <name type="common">Allomyces javanicus var. macrogynus</name>
    <dbReference type="NCBI Taxonomy" id="578462"/>
    <lineage>
        <taxon>Eukaryota</taxon>
        <taxon>Fungi</taxon>
        <taxon>Fungi incertae sedis</taxon>
        <taxon>Blastocladiomycota</taxon>
        <taxon>Blastocladiomycetes</taxon>
        <taxon>Blastocladiales</taxon>
        <taxon>Blastocladiaceae</taxon>
        <taxon>Allomyces</taxon>
    </lineage>
</organism>
<dbReference type="InterPro" id="IPR015943">
    <property type="entry name" value="WD40/YVTN_repeat-like_dom_sf"/>
</dbReference>
<feature type="repeat" description="WD" evidence="3">
    <location>
        <begin position="328"/>
        <end position="360"/>
    </location>
</feature>
<dbReference type="Pfam" id="PF12894">
    <property type="entry name" value="ANAPC4_WD40"/>
    <property type="match status" value="1"/>
</dbReference>
<name>A0A0L0S6J1_ALLM3</name>
<sequence>MPIPAAVAQPNYERIALWPALPVTTRGQPLQLSASPKGDTFLYTNGRSVVIRDLAKPEIASEYTGHSVPTTVARYSPSGYYIASADERGNVRIWDSTQPEQILKSDFPVLSGRINDLAWDSDSKRIIAVGDGRDKFGHAFLFDTGSSVGEIIGHSKVANAVSIRPNRPFRAVTCSDDMTVNFYHGTPYKFTHSISDHSRFVSTVRYAPSGAYFASGALDGKIFLYDGATGTKVKEITAENAHAGGIFALAWSADSRQFITSSADATVKLWDVETSQVVTTWNIDPAGGAPIEHQQVGNLWAGSWLVSASLNGQFNYLDQASGTVSRIVHGHSKNITTMAYDATSRNLYTASYDGNVRKWSEEDWSTGAVPVAGASEHTNQVSQLALSGDREVADVFTVSMDDTSRAVAGATFVDSATVKLPAQPTSVAVTAAPTRYVATVDGLVLVGADGTVAPIAEVPEASVVAASFDRSLLAVAADKTVRVYNVDTASGVVAAWDSPVATCENARAAVTALAFSPDASLLAVGDAGSKIHVYDVAAGGAVKLHQWVFHTARVTSVSWAADGLHAVSTSLDTSVIVWSVERPMKHVIIRNAHTEAATAAAFVDADVVVSAGNDSAIKHWKIKTMP</sequence>
<evidence type="ECO:0000313" key="6">
    <source>
        <dbReference type="Proteomes" id="UP000054350"/>
    </source>
</evidence>
<dbReference type="InterPro" id="IPR036322">
    <property type="entry name" value="WD40_repeat_dom_sf"/>
</dbReference>
<evidence type="ECO:0000256" key="1">
    <source>
        <dbReference type="ARBA" id="ARBA00022574"/>
    </source>
</evidence>